<evidence type="ECO:0000313" key="4">
    <source>
        <dbReference type="Proteomes" id="UP000215256"/>
    </source>
</evidence>
<accession>A0A248UGY9</accession>
<gene>
    <name evidence="2" type="ORF">CES85_2459</name>
    <name evidence="3" type="ORF">F3W84_06840</name>
</gene>
<sequence>MFERLLDFLKELPGNGFRERGEKFSDTDPRLAAAALLFHIMDADGETRESERAKLSAMLSQKYGLKGDALKKLIKAAEEADQESISLSDFTSVLKRHLDYQARVDFVALMWELVYADGIVSEVEADVMWRIAHLIGITEQDRNMIEARVHAANKSVPEV</sequence>
<evidence type="ECO:0000313" key="3">
    <source>
        <dbReference type="EMBL" id="KAA9369183.1"/>
    </source>
</evidence>
<dbReference type="Pfam" id="PF05099">
    <property type="entry name" value="TerB"/>
    <property type="match status" value="1"/>
</dbReference>
<dbReference type="Proteomes" id="UP000215256">
    <property type="component" value="Chromosome 1"/>
</dbReference>
<dbReference type="Gene3D" id="1.10.3680.10">
    <property type="entry name" value="TerB-like"/>
    <property type="match status" value="1"/>
</dbReference>
<feature type="domain" description="Co-chaperone DjlA N-terminal" evidence="1">
    <location>
        <begin position="30"/>
        <end position="145"/>
    </location>
</feature>
<dbReference type="InterPro" id="IPR029024">
    <property type="entry name" value="TerB-like"/>
</dbReference>
<reference evidence="3 5" key="2">
    <citation type="submission" date="2019-09" db="EMBL/GenBank/DDBJ databases">
        <title>Biological control of the noxious weed angled onion (Allium triquetrum) thwarted by endophytic bacteria in Victoria, Australia.</title>
        <authorList>
            <person name="Tehranchian P."/>
            <person name="Adair R.J."/>
            <person name="Van T.H."/>
            <person name="Morrison P.D."/>
            <person name="Williams H."/>
            <person name="Lawrie A.C."/>
        </authorList>
    </citation>
    <scope>NUCLEOTIDE SEQUENCE [LARGE SCALE GENOMIC DNA]</scope>
    <source>
        <strain evidence="3 5">RPTAtOch1</strain>
    </source>
</reference>
<dbReference type="SUPFAM" id="SSF158682">
    <property type="entry name" value="TerB-like"/>
    <property type="match status" value="1"/>
</dbReference>
<organism evidence="2 4">
    <name type="scientific">Ochrobactrum quorumnocens</name>
    <dbReference type="NCBI Taxonomy" id="271865"/>
    <lineage>
        <taxon>Bacteria</taxon>
        <taxon>Pseudomonadati</taxon>
        <taxon>Pseudomonadota</taxon>
        <taxon>Alphaproteobacteria</taxon>
        <taxon>Hyphomicrobiales</taxon>
        <taxon>Brucellaceae</taxon>
        <taxon>Brucella/Ochrobactrum group</taxon>
        <taxon>Ochrobactrum</taxon>
    </lineage>
</organism>
<protein>
    <submittedName>
        <fullName evidence="2">Tellurite resistance TerB family protein</fullName>
    </submittedName>
</protein>
<evidence type="ECO:0000259" key="1">
    <source>
        <dbReference type="Pfam" id="PF05099"/>
    </source>
</evidence>
<dbReference type="Proteomes" id="UP000327108">
    <property type="component" value="Unassembled WGS sequence"/>
</dbReference>
<dbReference type="KEGG" id="och:CES85_2459"/>
<keyword evidence="5" id="KW-1185">Reference proteome</keyword>
<dbReference type="CDD" id="cd07313">
    <property type="entry name" value="terB_like_2"/>
    <property type="match status" value="1"/>
</dbReference>
<reference evidence="2 4" key="1">
    <citation type="submission" date="2017-07" db="EMBL/GenBank/DDBJ databases">
        <title>Phylogenetic study on the rhizospheric bacterium Ochrobactrum sp. A44.</title>
        <authorList>
            <person name="Krzyzanowska D.M."/>
            <person name="Ossowicki A."/>
            <person name="Rajewska M."/>
            <person name="Maciag T."/>
            <person name="Kaczynski Z."/>
            <person name="Czerwicka M."/>
            <person name="Jafra S."/>
        </authorList>
    </citation>
    <scope>NUCLEOTIDE SEQUENCE [LARGE SCALE GENOMIC DNA]</scope>
    <source>
        <strain evidence="2 4">A44</strain>
    </source>
</reference>
<dbReference type="InterPro" id="IPR007791">
    <property type="entry name" value="DjlA_N"/>
</dbReference>
<name>A0A248UGY9_9HYPH</name>
<dbReference type="EMBL" id="CP022604">
    <property type="protein sequence ID" value="ASV86093.1"/>
    <property type="molecule type" value="Genomic_DNA"/>
</dbReference>
<dbReference type="OrthoDB" id="5402150at2"/>
<proteinExistence type="predicted"/>
<evidence type="ECO:0000313" key="2">
    <source>
        <dbReference type="EMBL" id="ASV86093.1"/>
    </source>
</evidence>
<dbReference type="EMBL" id="VYXQ01000005">
    <property type="protein sequence ID" value="KAA9369183.1"/>
    <property type="molecule type" value="Genomic_DNA"/>
</dbReference>
<evidence type="ECO:0000313" key="5">
    <source>
        <dbReference type="Proteomes" id="UP000327108"/>
    </source>
</evidence>
<dbReference type="AlphaFoldDB" id="A0A248UGY9"/>
<dbReference type="RefSeq" id="WP_095447584.1">
    <property type="nucleotide sequence ID" value="NZ_CP022604.1"/>
</dbReference>